<evidence type="ECO:0000313" key="3">
    <source>
        <dbReference type="Proteomes" id="UP001501570"/>
    </source>
</evidence>
<evidence type="ECO:0000313" key="2">
    <source>
        <dbReference type="EMBL" id="GAA5188174.1"/>
    </source>
</evidence>
<comment type="caution">
    <text evidence="2">The sequence shown here is derived from an EMBL/GenBank/DDBJ whole genome shotgun (WGS) entry which is preliminary data.</text>
</comment>
<organism evidence="2 3">
    <name type="scientific">Rugosimonospora acidiphila</name>
    <dbReference type="NCBI Taxonomy" id="556531"/>
    <lineage>
        <taxon>Bacteria</taxon>
        <taxon>Bacillati</taxon>
        <taxon>Actinomycetota</taxon>
        <taxon>Actinomycetes</taxon>
        <taxon>Micromonosporales</taxon>
        <taxon>Micromonosporaceae</taxon>
        <taxon>Rugosimonospora</taxon>
    </lineage>
</organism>
<reference evidence="3" key="1">
    <citation type="journal article" date="2019" name="Int. J. Syst. Evol. Microbiol.">
        <title>The Global Catalogue of Microorganisms (GCM) 10K type strain sequencing project: providing services to taxonomists for standard genome sequencing and annotation.</title>
        <authorList>
            <consortium name="The Broad Institute Genomics Platform"/>
            <consortium name="The Broad Institute Genome Sequencing Center for Infectious Disease"/>
            <person name="Wu L."/>
            <person name="Ma J."/>
        </authorList>
    </citation>
    <scope>NUCLEOTIDE SEQUENCE [LARGE SCALE GENOMIC DNA]</scope>
    <source>
        <strain evidence="3">JCM 18304</strain>
    </source>
</reference>
<feature type="region of interest" description="Disordered" evidence="1">
    <location>
        <begin position="1"/>
        <end position="22"/>
    </location>
</feature>
<name>A0ABP9RVT0_9ACTN</name>
<proteinExistence type="predicted"/>
<accession>A0ABP9RVT0</accession>
<evidence type="ECO:0000256" key="1">
    <source>
        <dbReference type="SAM" id="MobiDB-lite"/>
    </source>
</evidence>
<protein>
    <submittedName>
        <fullName evidence="2">Uncharacterized protein</fullName>
    </submittedName>
</protein>
<dbReference type="EMBL" id="BAABJQ010000010">
    <property type="protein sequence ID" value="GAA5188174.1"/>
    <property type="molecule type" value="Genomic_DNA"/>
</dbReference>
<feature type="compositionally biased region" description="Low complexity" evidence="1">
    <location>
        <begin position="10"/>
        <end position="20"/>
    </location>
</feature>
<gene>
    <name evidence="2" type="ORF">GCM10023322_38170</name>
</gene>
<keyword evidence="3" id="KW-1185">Reference proteome</keyword>
<sequence length="199" mass="21183">MGIGDGDNGSSGSPTGAGSAETFRVEFTPTSRDKKFGTFQLYLGGSPIGDGSTTALYPHYQNFCRLYILAKQPGPQQRRRPHLDDTLDHLDIYVEMTKLDVVFTLTTRAEWGRSAAMGATGRHVAPTERSPVRIHQHLGPGRAAIPISPGTAVAGAPPRDGCRPQETPPIASTVGHASRASGPVTGAARRHERALTHPP</sequence>
<dbReference type="Proteomes" id="UP001501570">
    <property type="component" value="Unassembled WGS sequence"/>
</dbReference>
<feature type="region of interest" description="Disordered" evidence="1">
    <location>
        <begin position="140"/>
        <end position="199"/>
    </location>
</feature>